<comment type="cofactor">
    <cofactor evidence="10">
        <name>Mg(2+)</name>
        <dbReference type="ChEBI" id="CHEBI:18420"/>
    </cofactor>
    <text evidence="10">Mg(2+) is required for catalysis and for stabilizing the dimer.</text>
</comment>
<evidence type="ECO:0000256" key="2">
    <source>
        <dbReference type="ARBA" id="ARBA00009604"/>
    </source>
</evidence>
<dbReference type="SUPFAM" id="SSF51604">
    <property type="entry name" value="Enolase C-terminal domain-like"/>
    <property type="match status" value="1"/>
</dbReference>
<evidence type="ECO:0000256" key="9">
    <source>
        <dbReference type="ARBA" id="ARBA00032132"/>
    </source>
</evidence>
<keyword evidence="5 10" id="KW-0460">Magnesium</keyword>
<proteinExistence type="inferred from homology"/>
<dbReference type="InterPro" id="IPR036849">
    <property type="entry name" value="Enolase-like_C_sf"/>
</dbReference>
<dbReference type="SMART" id="SM01192">
    <property type="entry name" value="Enolase_C"/>
    <property type="match status" value="1"/>
</dbReference>
<dbReference type="Gene3D" id="3.20.20.120">
    <property type="entry name" value="Enolase-like C-terminal domain"/>
    <property type="match status" value="1"/>
</dbReference>
<evidence type="ECO:0000256" key="4">
    <source>
        <dbReference type="ARBA" id="ARBA00017068"/>
    </source>
</evidence>
<protein>
    <recommendedName>
        <fullName evidence="4">Enolase</fullName>
        <ecNumber evidence="3">4.2.1.11</ecNumber>
    </recommendedName>
    <alternativeName>
        <fullName evidence="8">2-phospho-D-glycerate hydro-lyase</fullName>
    </alternativeName>
    <alternativeName>
        <fullName evidence="9">2-phosphoglycerate dehydratase</fullName>
    </alternativeName>
</protein>
<dbReference type="GO" id="GO:0000015">
    <property type="term" value="C:phosphopyruvate hydratase complex"/>
    <property type="evidence" value="ECO:0007669"/>
    <property type="project" value="InterPro"/>
</dbReference>
<dbReference type="CDD" id="cd03313">
    <property type="entry name" value="enolase"/>
    <property type="match status" value="1"/>
</dbReference>
<dbReference type="AlphaFoldDB" id="A0A9N9XBQ8"/>
<organism evidence="13 14">
    <name type="scientific">Diabrotica balteata</name>
    <name type="common">Banded cucumber beetle</name>
    <dbReference type="NCBI Taxonomy" id="107213"/>
    <lineage>
        <taxon>Eukaryota</taxon>
        <taxon>Metazoa</taxon>
        <taxon>Ecdysozoa</taxon>
        <taxon>Arthropoda</taxon>
        <taxon>Hexapoda</taxon>
        <taxon>Insecta</taxon>
        <taxon>Pterygota</taxon>
        <taxon>Neoptera</taxon>
        <taxon>Endopterygota</taxon>
        <taxon>Coleoptera</taxon>
        <taxon>Polyphaga</taxon>
        <taxon>Cucujiformia</taxon>
        <taxon>Chrysomeloidea</taxon>
        <taxon>Chrysomelidae</taxon>
        <taxon>Galerucinae</taxon>
        <taxon>Diabroticina</taxon>
        <taxon>Diabroticites</taxon>
        <taxon>Diabrotica</taxon>
    </lineage>
</organism>
<evidence type="ECO:0000313" key="14">
    <source>
        <dbReference type="Proteomes" id="UP001153709"/>
    </source>
</evidence>
<evidence type="ECO:0000259" key="12">
    <source>
        <dbReference type="SMART" id="SM01193"/>
    </source>
</evidence>
<evidence type="ECO:0000256" key="10">
    <source>
        <dbReference type="PIRSR" id="PIRSR001400-3"/>
    </source>
</evidence>
<evidence type="ECO:0000256" key="5">
    <source>
        <dbReference type="ARBA" id="ARBA00022842"/>
    </source>
</evidence>
<feature type="domain" description="Enolase N-terminal" evidence="12">
    <location>
        <begin position="14"/>
        <end position="145"/>
    </location>
</feature>
<sequence>MTCQSYPPPTRKCMKLIYARQIFDSKGVPTVEVDLITDLGLFRASIPSANSQGPYDCVEIRDENDKDFHGKGVCKVVHNINSIIGPELLKQEFDVTEQEKVDQFLKDLDGTENKSKFGANSLLGVSLAVCKAGAAKRGLPLYRHIADLAGIKTVVLPVPVFSVMMGGQLASNKLPYKEFMILPTGATSFAEAMKMGTETYHCLAKILRDRYGVAAVTVGDAGGFVPANIKTTKEALQFIVRAIQAAGYTGRVQIGMDAAASKFLVRGLYDLDFKNRKSDPKKRKKPNDMLKIYTDMVNTYHIVSIQDPFDKEDFHAWANINSRLHIQIVGNELTAANPQRIMTAVNEKACNACVLNLIQIGTVSEAIRIHLLAKENDLGTVICHSDGETEDTFEADFAVGLSNGQVIFGAPCRAEHLSRYNQILRIEEELGKEVRYAGQAFRRPL</sequence>
<evidence type="ECO:0000313" key="13">
    <source>
        <dbReference type="EMBL" id="CAG9833037.1"/>
    </source>
</evidence>
<dbReference type="PIRSF" id="PIRSF001400">
    <property type="entry name" value="Enolase"/>
    <property type="match status" value="1"/>
</dbReference>
<dbReference type="GO" id="GO:0006096">
    <property type="term" value="P:glycolytic process"/>
    <property type="evidence" value="ECO:0007669"/>
    <property type="project" value="UniProtKB-KW"/>
</dbReference>
<feature type="domain" description="Enolase C-terminal TIM barrel" evidence="11">
    <location>
        <begin position="153"/>
        <end position="444"/>
    </location>
</feature>
<evidence type="ECO:0000256" key="8">
    <source>
        <dbReference type="ARBA" id="ARBA00031125"/>
    </source>
</evidence>
<dbReference type="Gene3D" id="3.30.390.10">
    <property type="entry name" value="Enolase-like, N-terminal domain"/>
    <property type="match status" value="1"/>
</dbReference>
<dbReference type="SUPFAM" id="SSF54826">
    <property type="entry name" value="Enolase N-terminal domain-like"/>
    <property type="match status" value="1"/>
</dbReference>
<dbReference type="SMART" id="SM01193">
    <property type="entry name" value="Enolase_N"/>
    <property type="match status" value="1"/>
</dbReference>
<dbReference type="GO" id="GO:0004634">
    <property type="term" value="F:phosphopyruvate hydratase activity"/>
    <property type="evidence" value="ECO:0007669"/>
    <property type="project" value="UniProtKB-EC"/>
</dbReference>
<dbReference type="PRINTS" id="PR00148">
    <property type="entry name" value="ENOLASE"/>
</dbReference>
<accession>A0A9N9XBQ8</accession>
<dbReference type="GO" id="GO:0000287">
    <property type="term" value="F:magnesium ion binding"/>
    <property type="evidence" value="ECO:0007669"/>
    <property type="project" value="InterPro"/>
</dbReference>
<evidence type="ECO:0000259" key="11">
    <source>
        <dbReference type="SMART" id="SM01192"/>
    </source>
</evidence>
<comment type="pathway">
    <text evidence="1">Carbohydrate degradation; glycolysis; pyruvate from D-glyceraldehyde 3-phosphate: step 4/5.</text>
</comment>
<comment type="similarity">
    <text evidence="2">Belongs to the enolase family.</text>
</comment>
<dbReference type="OrthoDB" id="6697877at2759"/>
<dbReference type="Pfam" id="PF03952">
    <property type="entry name" value="Enolase_N"/>
    <property type="match status" value="1"/>
</dbReference>
<dbReference type="InterPro" id="IPR000941">
    <property type="entry name" value="Enolase"/>
</dbReference>
<gene>
    <name evidence="13" type="ORF">DIABBA_LOCUS6465</name>
</gene>
<dbReference type="PANTHER" id="PTHR11902:SF1">
    <property type="entry name" value="ENOLASE"/>
    <property type="match status" value="1"/>
</dbReference>
<name>A0A9N9XBQ8_DIABA</name>
<keyword evidence="6" id="KW-0324">Glycolysis</keyword>
<evidence type="ECO:0000256" key="3">
    <source>
        <dbReference type="ARBA" id="ARBA00012058"/>
    </source>
</evidence>
<dbReference type="EMBL" id="OU898279">
    <property type="protein sequence ID" value="CAG9833037.1"/>
    <property type="molecule type" value="Genomic_DNA"/>
</dbReference>
<dbReference type="InterPro" id="IPR020810">
    <property type="entry name" value="Enolase_C"/>
</dbReference>
<dbReference type="HAMAP" id="MF_00318">
    <property type="entry name" value="Enolase"/>
    <property type="match status" value="1"/>
</dbReference>
<keyword evidence="10" id="KW-0479">Metal-binding</keyword>
<feature type="binding site" evidence="10">
    <location>
        <position position="257"/>
    </location>
    <ligand>
        <name>Mg(2+)</name>
        <dbReference type="ChEBI" id="CHEBI:18420"/>
    </ligand>
</feature>
<evidence type="ECO:0000256" key="6">
    <source>
        <dbReference type="ARBA" id="ARBA00023152"/>
    </source>
</evidence>
<evidence type="ECO:0000256" key="7">
    <source>
        <dbReference type="ARBA" id="ARBA00023239"/>
    </source>
</evidence>
<keyword evidence="7" id="KW-0456">Lyase</keyword>
<evidence type="ECO:0000256" key="1">
    <source>
        <dbReference type="ARBA" id="ARBA00005031"/>
    </source>
</evidence>
<dbReference type="EC" id="4.2.1.11" evidence="3"/>
<dbReference type="Pfam" id="PF00113">
    <property type="entry name" value="Enolase_C"/>
    <property type="match status" value="1"/>
</dbReference>
<dbReference type="Proteomes" id="UP001153709">
    <property type="component" value="Chromosome 4"/>
</dbReference>
<dbReference type="InterPro" id="IPR020811">
    <property type="entry name" value="Enolase_N"/>
</dbReference>
<reference evidence="13" key="1">
    <citation type="submission" date="2022-01" db="EMBL/GenBank/DDBJ databases">
        <authorList>
            <person name="King R."/>
        </authorList>
    </citation>
    <scope>NUCLEOTIDE SEQUENCE</scope>
</reference>
<dbReference type="InterPro" id="IPR029017">
    <property type="entry name" value="Enolase-like_N"/>
</dbReference>
<dbReference type="PANTHER" id="PTHR11902">
    <property type="entry name" value="ENOLASE"/>
    <property type="match status" value="1"/>
</dbReference>
<keyword evidence="14" id="KW-1185">Reference proteome</keyword>